<evidence type="ECO:0000259" key="1">
    <source>
        <dbReference type="Pfam" id="PF12867"/>
    </source>
</evidence>
<dbReference type="SUPFAM" id="SSF109854">
    <property type="entry name" value="DinB/YfiT-like putative metalloenzymes"/>
    <property type="match status" value="1"/>
</dbReference>
<dbReference type="AlphaFoldDB" id="A0A3N0ELQ0"/>
<accession>A0A3N0ELQ0</accession>
<feature type="domain" description="DinB-like" evidence="1">
    <location>
        <begin position="9"/>
        <end position="147"/>
    </location>
</feature>
<keyword evidence="3" id="KW-1185">Reference proteome</keyword>
<evidence type="ECO:0000313" key="2">
    <source>
        <dbReference type="EMBL" id="RNL88744.1"/>
    </source>
</evidence>
<dbReference type="EMBL" id="RJTM01000057">
    <property type="protein sequence ID" value="RNL88744.1"/>
    <property type="molecule type" value="Genomic_DNA"/>
</dbReference>
<name>A0A3N0ELQ0_SINP1</name>
<organism evidence="2 3">
    <name type="scientific">Sinomicrobium pectinilyticum</name>
    <dbReference type="NCBI Taxonomy" id="1084421"/>
    <lineage>
        <taxon>Bacteria</taxon>
        <taxon>Pseudomonadati</taxon>
        <taxon>Bacteroidota</taxon>
        <taxon>Flavobacteriia</taxon>
        <taxon>Flavobacteriales</taxon>
        <taxon>Flavobacteriaceae</taxon>
        <taxon>Sinomicrobium</taxon>
    </lineage>
</organism>
<sequence>MYEKQFDILKNTRSLVVSAIDGLSLDQINKIPEGFNNNIAWNLAHLVVSQQILCYRLSGLECNVSEEVINGYRKGTAPSPEKPVTEEELLYFRELFLNNADKFREDYRKGLFTEYNTYTTSMNVTLTDIGSAMAYNNMHEGLHLGYILALKRAIK</sequence>
<reference evidence="2 3" key="1">
    <citation type="submission" date="2018-10" db="EMBL/GenBank/DDBJ databases">
        <title>Sinomicrobium pectinilyticum sp. nov., a pectinase-producing bacterium isolated from alkaline and saline soil, and emended description of the genus Sinomicrobium.</title>
        <authorList>
            <person name="Cheng B."/>
            <person name="Li C."/>
            <person name="Lai Q."/>
            <person name="Du M."/>
            <person name="Shao Z."/>
            <person name="Xu P."/>
            <person name="Yang C."/>
        </authorList>
    </citation>
    <scope>NUCLEOTIDE SEQUENCE [LARGE SCALE GENOMIC DNA]</scope>
    <source>
        <strain evidence="2 3">5DNS001</strain>
    </source>
</reference>
<proteinExistence type="predicted"/>
<comment type="caution">
    <text evidence="2">The sequence shown here is derived from an EMBL/GenBank/DDBJ whole genome shotgun (WGS) entry which is preliminary data.</text>
</comment>
<dbReference type="RefSeq" id="WP_123215504.1">
    <property type="nucleotide sequence ID" value="NZ_RJTM01000057.1"/>
</dbReference>
<dbReference type="Pfam" id="PF12867">
    <property type="entry name" value="DinB_2"/>
    <property type="match status" value="1"/>
</dbReference>
<dbReference type="Gene3D" id="1.20.120.450">
    <property type="entry name" value="dinb family like domain"/>
    <property type="match status" value="1"/>
</dbReference>
<dbReference type="InterPro" id="IPR034660">
    <property type="entry name" value="DinB/YfiT-like"/>
</dbReference>
<gene>
    <name evidence="2" type="ORF">ED312_08155</name>
</gene>
<dbReference type="InterPro" id="IPR024775">
    <property type="entry name" value="DinB-like"/>
</dbReference>
<evidence type="ECO:0000313" key="3">
    <source>
        <dbReference type="Proteomes" id="UP000267469"/>
    </source>
</evidence>
<dbReference type="Proteomes" id="UP000267469">
    <property type="component" value="Unassembled WGS sequence"/>
</dbReference>
<protein>
    <submittedName>
        <fullName evidence="2">DinB family protein</fullName>
    </submittedName>
</protein>
<dbReference type="OrthoDB" id="4295522at2"/>